<organism evidence="1 2">
    <name type="scientific">Shimia sagamensis</name>
    <dbReference type="NCBI Taxonomy" id="1566352"/>
    <lineage>
        <taxon>Bacteria</taxon>
        <taxon>Pseudomonadati</taxon>
        <taxon>Pseudomonadota</taxon>
        <taxon>Alphaproteobacteria</taxon>
        <taxon>Rhodobacterales</taxon>
        <taxon>Roseobacteraceae</taxon>
    </lineage>
</organism>
<gene>
    <name evidence="1" type="ORF">SAMN06265373_101652</name>
</gene>
<evidence type="ECO:0000313" key="1">
    <source>
        <dbReference type="EMBL" id="SMP06591.1"/>
    </source>
</evidence>
<keyword evidence="2" id="KW-1185">Reference proteome</keyword>
<dbReference type="Proteomes" id="UP001157961">
    <property type="component" value="Unassembled WGS sequence"/>
</dbReference>
<dbReference type="EMBL" id="FXTY01000001">
    <property type="protein sequence ID" value="SMP06591.1"/>
    <property type="molecule type" value="Genomic_DNA"/>
</dbReference>
<comment type="caution">
    <text evidence="1">The sequence shown here is derived from an EMBL/GenBank/DDBJ whole genome shotgun (WGS) entry which is preliminary data.</text>
</comment>
<accession>A0ABY1NCR9</accession>
<sequence>MCRRQPAATPDVISAFAITINVPINKTAGMKKADRNMYCSCRGIGVQITNTQGFLNLLVSNPLMG</sequence>
<proteinExistence type="predicted"/>
<evidence type="ECO:0000313" key="2">
    <source>
        <dbReference type="Proteomes" id="UP001157961"/>
    </source>
</evidence>
<reference evidence="1 2" key="1">
    <citation type="submission" date="2017-05" db="EMBL/GenBank/DDBJ databases">
        <authorList>
            <person name="Varghese N."/>
            <person name="Submissions S."/>
        </authorList>
    </citation>
    <scope>NUCLEOTIDE SEQUENCE [LARGE SCALE GENOMIC DNA]</scope>
    <source>
        <strain evidence="1 2">DSM 29734</strain>
    </source>
</reference>
<protein>
    <submittedName>
        <fullName evidence="1">Uncharacterized protein</fullName>
    </submittedName>
</protein>
<name>A0ABY1NCR9_9RHOB</name>